<evidence type="ECO:0000313" key="2">
    <source>
        <dbReference type="EMBL" id="TCN72204.1"/>
    </source>
</evidence>
<dbReference type="Proteomes" id="UP000294830">
    <property type="component" value="Unassembled WGS sequence"/>
</dbReference>
<organism evidence="2 3">
    <name type="scientific">Acetobacteroides hydrogenigenes</name>
    <dbReference type="NCBI Taxonomy" id="979970"/>
    <lineage>
        <taxon>Bacteria</taxon>
        <taxon>Pseudomonadati</taxon>
        <taxon>Bacteroidota</taxon>
        <taxon>Bacteroidia</taxon>
        <taxon>Bacteroidales</taxon>
        <taxon>Rikenellaceae</taxon>
        <taxon>Acetobacteroides</taxon>
    </lineage>
</organism>
<dbReference type="AlphaFoldDB" id="A0A4R2EYZ5"/>
<keyword evidence="3" id="KW-1185">Reference proteome</keyword>
<comment type="caution">
    <text evidence="2">The sequence shown here is derived from an EMBL/GenBank/DDBJ whole genome shotgun (WGS) entry which is preliminary data.</text>
</comment>
<protein>
    <recommendedName>
        <fullName evidence="4">Phosphate-selective porin O/P</fullName>
    </recommendedName>
</protein>
<feature type="chain" id="PRO_5020394757" description="Phosphate-selective porin O/P" evidence="1">
    <location>
        <begin position="38"/>
        <end position="454"/>
    </location>
</feature>
<sequence length="454" mass="50304">MSLEKQVLTINITTMKSKVRFALVLALLGASSLGASAQFAEIQYHNKNDQYGKNRFETSKKDSVAYTGQKLRVGAGFTQSFQTLKHSNNPNVVNGVDQNKLTPIENGFGLASANMTFDAQLADGVKLNLTLYLAARHHNETWVKGGYVQMDKLPFIKGEFFDNLMKYTTIKVGHMEINYGDAHFRRTDNGNSILNPFAENLIMDAFATEIAGEVEVKYNSFLGVAGLSNGLLKGDVIEKTNTATGETRAKKPSIYGKVGFDGYPVDGWRVRVTQSGYYNGGSTRNTLYAGDRGGSHYWGVLTNSTDLTANFTTGRFSPGFDYQVSSLMTNLFTKYHGLEFFGTYEWAKGRPYTNAATQVDKRKVNQIAGDLLYYFGEKENFYVGARYNKLSGELLPTAMDASITRNAFAAGYFFTKNILLKAEYVKQKYNGFPTNNLYNGGKFDGLVVEAVVGF</sequence>
<evidence type="ECO:0000313" key="3">
    <source>
        <dbReference type="Proteomes" id="UP000294830"/>
    </source>
</evidence>
<evidence type="ECO:0000256" key="1">
    <source>
        <dbReference type="SAM" id="SignalP"/>
    </source>
</evidence>
<accession>A0A4R2EYZ5</accession>
<reference evidence="2 3" key="1">
    <citation type="submission" date="2019-03" db="EMBL/GenBank/DDBJ databases">
        <title>Genomic Encyclopedia of Archaeal and Bacterial Type Strains, Phase II (KMG-II): from individual species to whole genera.</title>
        <authorList>
            <person name="Goeker M."/>
        </authorList>
    </citation>
    <scope>NUCLEOTIDE SEQUENCE [LARGE SCALE GENOMIC DNA]</scope>
    <source>
        <strain evidence="2 3">RL-C</strain>
    </source>
</reference>
<keyword evidence="1" id="KW-0732">Signal</keyword>
<name>A0A4R2EYZ5_9BACT</name>
<dbReference type="EMBL" id="SLWB01000002">
    <property type="protein sequence ID" value="TCN72204.1"/>
    <property type="molecule type" value="Genomic_DNA"/>
</dbReference>
<feature type="signal peptide" evidence="1">
    <location>
        <begin position="1"/>
        <end position="37"/>
    </location>
</feature>
<gene>
    <name evidence="2" type="ORF">CLV25_102167</name>
</gene>
<proteinExistence type="predicted"/>
<evidence type="ECO:0008006" key="4">
    <source>
        <dbReference type="Google" id="ProtNLM"/>
    </source>
</evidence>